<dbReference type="Gene3D" id="1.20.1060.20">
    <property type="match status" value="1"/>
</dbReference>
<feature type="binding site" evidence="7">
    <location>
        <begin position="32"/>
        <end position="39"/>
    </location>
    <ligand>
        <name>ATP</name>
        <dbReference type="ChEBI" id="CHEBI:30616"/>
    </ligand>
</feature>
<dbReference type="GO" id="GO:0007059">
    <property type="term" value="P:chromosome segregation"/>
    <property type="evidence" value="ECO:0007669"/>
    <property type="project" value="UniProtKB-UniRule"/>
</dbReference>
<evidence type="ECO:0000256" key="5">
    <source>
        <dbReference type="ARBA" id="ARBA00023054"/>
    </source>
</evidence>
<dbReference type="SUPFAM" id="SSF75553">
    <property type="entry name" value="Smc hinge domain"/>
    <property type="match status" value="1"/>
</dbReference>
<evidence type="ECO:0000256" key="4">
    <source>
        <dbReference type="ARBA" id="ARBA00022840"/>
    </source>
</evidence>
<dbReference type="PIRSF" id="PIRSF005719">
    <property type="entry name" value="SMC"/>
    <property type="match status" value="1"/>
</dbReference>
<dbReference type="Pfam" id="PF02463">
    <property type="entry name" value="SMC_N"/>
    <property type="match status" value="1"/>
</dbReference>
<comment type="similarity">
    <text evidence="7">Belongs to the SMC family.</text>
</comment>
<proteinExistence type="inferred from homology"/>
<keyword evidence="3 7" id="KW-0547">Nucleotide-binding</keyword>
<dbReference type="FunFam" id="3.40.50.300:FF:000984">
    <property type="entry name" value="Chromosome partition protein Smc"/>
    <property type="match status" value="1"/>
</dbReference>
<keyword evidence="2 7" id="KW-0963">Cytoplasm</keyword>
<feature type="compositionally biased region" description="Basic and acidic residues" evidence="8">
    <location>
        <begin position="779"/>
        <end position="789"/>
    </location>
</feature>
<dbReference type="GO" id="GO:0005524">
    <property type="term" value="F:ATP binding"/>
    <property type="evidence" value="ECO:0007669"/>
    <property type="project" value="UniProtKB-UniRule"/>
</dbReference>
<name>A0A9D1H444_9FIRM</name>
<feature type="compositionally biased region" description="Basic and acidic residues" evidence="8">
    <location>
        <begin position="801"/>
        <end position="811"/>
    </location>
</feature>
<feature type="domain" description="SMC hinge" evidence="9">
    <location>
        <begin position="522"/>
        <end position="639"/>
    </location>
</feature>
<dbReference type="GO" id="GO:0007062">
    <property type="term" value="P:sister chromatid cohesion"/>
    <property type="evidence" value="ECO:0007669"/>
    <property type="project" value="InterPro"/>
</dbReference>
<dbReference type="InterPro" id="IPR011890">
    <property type="entry name" value="SMC_prok"/>
</dbReference>
<evidence type="ECO:0000256" key="1">
    <source>
        <dbReference type="ARBA" id="ARBA00004496"/>
    </source>
</evidence>
<dbReference type="InterPro" id="IPR027417">
    <property type="entry name" value="P-loop_NTPase"/>
</dbReference>
<dbReference type="AlphaFoldDB" id="A0A9D1H444"/>
<evidence type="ECO:0000313" key="11">
    <source>
        <dbReference type="Proteomes" id="UP000824165"/>
    </source>
</evidence>
<keyword evidence="5 7" id="KW-0175">Coiled coil</keyword>
<gene>
    <name evidence="7 10" type="primary">smc</name>
    <name evidence="10" type="ORF">IAA60_06250</name>
</gene>
<accession>A0A9D1H444</accession>
<dbReference type="Proteomes" id="UP000824165">
    <property type="component" value="Unassembled WGS sequence"/>
</dbReference>
<dbReference type="Gene3D" id="3.30.70.1620">
    <property type="match status" value="1"/>
</dbReference>
<evidence type="ECO:0000256" key="2">
    <source>
        <dbReference type="ARBA" id="ARBA00022490"/>
    </source>
</evidence>
<comment type="subcellular location">
    <subcellularLocation>
        <location evidence="1 7">Cytoplasm</location>
    </subcellularLocation>
</comment>
<keyword evidence="6 7" id="KW-0238">DNA-binding</keyword>
<feature type="region of interest" description="Disordered" evidence="8">
    <location>
        <begin position="779"/>
        <end position="811"/>
    </location>
</feature>
<keyword evidence="4 7" id="KW-0067">ATP-binding</keyword>
<dbReference type="InterPro" id="IPR036277">
    <property type="entry name" value="SMC_hinge_sf"/>
</dbReference>
<dbReference type="Pfam" id="PF06470">
    <property type="entry name" value="SMC_hinge"/>
    <property type="match status" value="1"/>
</dbReference>
<dbReference type="CDD" id="cd03278">
    <property type="entry name" value="ABC_SMC_barmotin"/>
    <property type="match status" value="2"/>
</dbReference>
<feature type="coiled-coil region" evidence="7">
    <location>
        <begin position="167"/>
        <end position="194"/>
    </location>
</feature>
<evidence type="ECO:0000256" key="6">
    <source>
        <dbReference type="ARBA" id="ARBA00023125"/>
    </source>
</evidence>
<reference evidence="10" key="1">
    <citation type="submission" date="2020-10" db="EMBL/GenBank/DDBJ databases">
        <authorList>
            <person name="Gilroy R."/>
        </authorList>
    </citation>
    <scope>NUCLEOTIDE SEQUENCE</scope>
    <source>
        <strain evidence="10">CHK181-108</strain>
    </source>
</reference>
<dbReference type="GO" id="GO:0030261">
    <property type="term" value="P:chromosome condensation"/>
    <property type="evidence" value="ECO:0007669"/>
    <property type="project" value="InterPro"/>
</dbReference>
<protein>
    <recommendedName>
        <fullName evidence="7">Chromosome partition protein Smc</fullName>
    </recommendedName>
</protein>
<evidence type="ECO:0000313" key="10">
    <source>
        <dbReference type="EMBL" id="HIT85491.1"/>
    </source>
</evidence>
<dbReference type="GO" id="GO:0005694">
    <property type="term" value="C:chromosome"/>
    <property type="evidence" value="ECO:0007669"/>
    <property type="project" value="InterPro"/>
</dbReference>
<evidence type="ECO:0000256" key="3">
    <source>
        <dbReference type="ARBA" id="ARBA00022741"/>
    </source>
</evidence>
<comment type="domain">
    <text evidence="7">Contains large globular domains required for ATP hydrolysis at each terminus and a third globular domain forming a flexible hinge near the middle of the molecule. These domains are separated by coiled-coil structures.</text>
</comment>
<dbReference type="GO" id="GO:0006260">
    <property type="term" value="P:DNA replication"/>
    <property type="evidence" value="ECO:0007669"/>
    <property type="project" value="UniProtKB-UniRule"/>
</dbReference>
<reference evidence="10" key="2">
    <citation type="journal article" date="2021" name="PeerJ">
        <title>Extensive microbial diversity within the chicken gut microbiome revealed by metagenomics and culture.</title>
        <authorList>
            <person name="Gilroy R."/>
            <person name="Ravi A."/>
            <person name="Getino M."/>
            <person name="Pursley I."/>
            <person name="Horton D.L."/>
            <person name="Alikhan N.F."/>
            <person name="Baker D."/>
            <person name="Gharbi K."/>
            <person name="Hall N."/>
            <person name="Watson M."/>
            <person name="Adriaenssens E.M."/>
            <person name="Foster-Nyarko E."/>
            <person name="Jarju S."/>
            <person name="Secka A."/>
            <person name="Antonio M."/>
            <person name="Oren A."/>
            <person name="Chaudhuri R.R."/>
            <person name="La Ragione R."/>
            <person name="Hildebrand F."/>
            <person name="Pallen M.J."/>
        </authorList>
    </citation>
    <scope>NUCLEOTIDE SEQUENCE</scope>
    <source>
        <strain evidence="10">CHK181-108</strain>
    </source>
</reference>
<feature type="coiled-coil region" evidence="7">
    <location>
        <begin position="416"/>
        <end position="478"/>
    </location>
</feature>
<organism evidence="10 11">
    <name type="scientific">Candidatus Ornithomonoglobus intestinigallinarum</name>
    <dbReference type="NCBI Taxonomy" id="2840894"/>
    <lineage>
        <taxon>Bacteria</taxon>
        <taxon>Bacillati</taxon>
        <taxon>Bacillota</taxon>
        <taxon>Clostridia</taxon>
        <taxon>Candidatus Ornithomonoglobus</taxon>
    </lineage>
</organism>
<comment type="subunit">
    <text evidence="7">Homodimer.</text>
</comment>
<feature type="region of interest" description="Disordered" evidence="8">
    <location>
        <begin position="256"/>
        <end position="294"/>
    </location>
</feature>
<dbReference type="SMART" id="SM00968">
    <property type="entry name" value="SMC_hinge"/>
    <property type="match status" value="1"/>
</dbReference>
<dbReference type="InterPro" id="IPR003395">
    <property type="entry name" value="RecF/RecN/SMC_N"/>
</dbReference>
<dbReference type="InterPro" id="IPR010935">
    <property type="entry name" value="SMC_hinge"/>
</dbReference>
<comment type="caution">
    <text evidence="10">The sequence shown here is derived from an EMBL/GenBank/DDBJ whole genome shotgun (WGS) entry which is preliminary data.</text>
</comment>
<dbReference type="FunFam" id="3.40.50.300:FF:000901">
    <property type="entry name" value="Chromosome partition protein Smc"/>
    <property type="match status" value="1"/>
</dbReference>
<dbReference type="SUPFAM" id="SSF52540">
    <property type="entry name" value="P-loop containing nucleoside triphosphate hydrolases"/>
    <property type="match status" value="1"/>
</dbReference>
<dbReference type="PANTHER" id="PTHR43977">
    <property type="entry name" value="STRUCTURAL MAINTENANCE OF CHROMOSOMES PROTEIN 3"/>
    <property type="match status" value="1"/>
</dbReference>
<evidence type="ECO:0000259" key="9">
    <source>
        <dbReference type="SMART" id="SM00968"/>
    </source>
</evidence>
<dbReference type="EMBL" id="DVLU01000063">
    <property type="protein sequence ID" value="HIT85491.1"/>
    <property type="molecule type" value="Genomic_DNA"/>
</dbReference>
<dbReference type="NCBIfam" id="TIGR02168">
    <property type="entry name" value="SMC_prok_B"/>
    <property type="match status" value="1"/>
</dbReference>
<dbReference type="Gene3D" id="1.10.287.1490">
    <property type="match status" value="1"/>
</dbReference>
<sequence length="1188" mass="133591">MLLKRLELQGFKSFADKTVLSFVDGATAVVGPNGSGKSNISDAIRWVIGEMSAKSLRGSNMQDVIFAGTSTRKPVNYAEVSLVLDNSSHIFDIDFDEVTVTRRLFRSGESVYQINRANCRLKDIHELFMDTGLGRDGYSIIGQGNVAQILSTKAEDRRSLFEEAAGVSKYKYRKEDASRKLASVEENLVRINDITSELEGRIEPLRKQSEKAREYIDLYGEYKTLDVNLSLVTLEKNSAETEEAERLYKSVEAELSELRSKESETERRISSLYDENKAKDAEKTEQNERLRENESRLVTAKNDVRVYENNIKNNHANIRRIEAETSELAKQNEERRQKIAGQKTELEQKEALASEILGGFDKMHEEHGDIDGRIRALASAAEEKRAQITERTNAVSAAKAKLSGIETLRESFIERRRTVEEELRSFSADVENTKREMENTRSELSEKRAKAEKLSRTAEECREKRAGIREKLNALTEKENAMKVDYNSKASKRRILEGMENDYAGYAKSVKAVLKAPELKGLSIYGTLSGLIDVKREYVTAIETALGGALQNIVVGDEEDAKQAIEFLRRTKGGRATFLPVSSVSGRVIDNIKQVSECGGYIGAAPELIRYDKKYDGIIKSLLGRVVVVDDIDSAIAMSRRFGYKFRVVTLKGDVLNAGGSMSGGSVNKQSGFLSRATEIKELAKELSELEAKLRTAEKTRSELNGDLSACESSLNAYLPALRNYEDEILRLDNTLAHLSQSVETSGSTEENYKSELEQLEKRLAETSEETAVHLAETRRLESEAEKLGSELAELDAQSAEAERQKEEKSKSIMDETVRLANLQKETELIRASIKTLEEQCADAVRQSEEKRAEAERINDENDRLYASIREKNELTEELQRLSEEITRKLGAIDEQKARITDTLKSIQNSNKDLTDKLLNLQQELSRAESKRARLNSEKESTINRLWDEYELTLSAAEEMRSAVENTKEAFKRLSELKGRIKALGSVNVDAIEEYKSVKERWEFMTAQKTDLEKSKSDLLKIIDSMEELMEEHFGKQLESINKSFSEVFSELFGGGSGKLYLSDPENILESGIEIEVQLPGKGLQNINLYSGGEKSFIAIALLFAILKVKPTPFCILDEIDAALDDVNVSRFATYLKNYTDRTQFIVITHRRGTMEAANILYGVTMQEKGVSKLLSLQIDDVEPEMAS</sequence>
<evidence type="ECO:0000256" key="7">
    <source>
        <dbReference type="HAMAP-Rule" id="MF_01894"/>
    </source>
</evidence>
<dbReference type="GO" id="GO:0005737">
    <property type="term" value="C:cytoplasm"/>
    <property type="evidence" value="ECO:0007669"/>
    <property type="project" value="UniProtKB-SubCell"/>
</dbReference>
<dbReference type="GO" id="GO:0003677">
    <property type="term" value="F:DNA binding"/>
    <property type="evidence" value="ECO:0007669"/>
    <property type="project" value="UniProtKB-UniRule"/>
</dbReference>
<evidence type="ECO:0000256" key="8">
    <source>
        <dbReference type="SAM" id="MobiDB-lite"/>
    </source>
</evidence>
<dbReference type="InterPro" id="IPR024704">
    <property type="entry name" value="SMC"/>
</dbReference>
<dbReference type="Gene3D" id="3.40.50.300">
    <property type="entry name" value="P-loop containing nucleotide triphosphate hydrolases"/>
    <property type="match status" value="2"/>
</dbReference>
<dbReference type="GO" id="GO:0016887">
    <property type="term" value="F:ATP hydrolysis activity"/>
    <property type="evidence" value="ECO:0007669"/>
    <property type="project" value="InterPro"/>
</dbReference>
<dbReference type="HAMAP" id="MF_01894">
    <property type="entry name" value="Smc_prok"/>
    <property type="match status" value="1"/>
</dbReference>
<comment type="function">
    <text evidence="7">Required for chromosome condensation and partitioning.</text>
</comment>